<dbReference type="AlphaFoldDB" id="A0A1G6VLU6"/>
<dbReference type="RefSeq" id="WP_090663891.1">
    <property type="nucleotide sequence ID" value="NZ_FMZX01000009.1"/>
</dbReference>
<name>A0A1G6VLU6_9PROT</name>
<keyword evidence="4" id="KW-1185">Reference proteome</keyword>
<dbReference type="STRING" id="938405.SAMN02927895_01400"/>
<feature type="chain" id="PRO_5011574340" description="Protease inhibitor Inh" evidence="2">
    <location>
        <begin position="22"/>
        <end position="144"/>
    </location>
</feature>
<feature type="signal peptide" evidence="2">
    <location>
        <begin position="1"/>
        <end position="21"/>
    </location>
</feature>
<feature type="compositionally biased region" description="Low complexity" evidence="1">
    <location>
        <begin position="23"/>
        <end position="37"/>
    </location>
</feature>
<dbReference type="EMBL" id="FMZX01000009">
    <property type="protein sequence ID" value="SDD53816.1"/>
    <property type="molecule type" value="Genomic_DNA"/>
</dbReference>
<accession>A0A1G6VLU6</accession>
<evidence type="ECO:0000256" key="1">
    <source>
        <dbReference type="SAM" id="MobiDB-lite"/>
    </source>
</evidence>
<keyword evidence="2" id="KW-0732">Signal</keyword>
<evidence type="ECO:0000256" key="2">
    <source>
        <dbReference type="SAM" id="SignalP"/>
    </source>
</evidence>
<organism evidence="3 4">
    <name type="scientific">Belnapia rosea</name>
    <dbReference type="NCBI Taxonomy" id="938405"/>
    <lineage>
        <taxon>Bacteria</taxon>
        <taxon>Pseudomonadati</taxon>
        <taxon>Pseudomonadota</taxon>
        <taxon>Alphaproteobacteria</taxon>
        <taxon>Acetobacterales</taxon>
        <taxon>Roseomonadaceae</taxon>
        <taxon>Belnapia</taxon>
    </lineage>
</organism>
<evidence type="ECO:0000313" key="4">
    <source>
        <dbReference type="Proteomes" id="UP000198925"/>
    </source>
</evidence>
<gene>
    <name evidence="3" type="ORF">SAMN04487779_100975</name>
</gene>
<reference evidence="3 4" key="1">
    <citation type="submission" date="2016-10" db="EMBL/GenBank/DDBJ databases">
        <authorList>
            <person name="de Groot N.N."/>
        </authorList>
    </citation>
    <scope>NUCLEOTIDE SEQUENCE [LARGE SCALE GENOMIC DNA]</scope>
    <source>
        <strain evidence="3 4">CPCC 100156</strain>
    </source>
</reference>
<proteinExistence type="predicted"/>
<feature type="region of interest" description="Disordered" evidence="1">
    <location>
        <begin position="23"/>
        <end position="44"/>
    </location>
</feature>
<evidence type="ECO:0000313" key="3">
    <source>
        <dbReference type="EMBL" id="SDD53816.1"/>
    </source>
</evidence>
<protein>
    <recommendedName>
        <fullName evidence="5">Protease inhibitor Inh</fullName>
    </recommendedName>
</protein>
<sequence length="144" mass="15446">MRHPLPILGLLLLAACANETALPEATSAPSGTATARAAPPPSRVTEFDGRWIGTVTLNPDRTRECPRAPSGEREITITQGRAVFALNPQIRQTQTGTVNADGSIRMVDALDRTIATAGLFADGLFQGEYRNGLCTYAVRLVKRN</sequence>
<dbReference type="Proteomes" id="UP000198925">
    <property type="component" value="Unassembled WGS sequence"/>
</dbReference>
<evidence type="ECO:0008006" key="5">
    <source>
        <dbReference type="Google" id="ProtNLM"/>
    </source>
</evidence>
<dbReference type="PROSITE" id="PS51257">
    <property type="entry name" value="PROKAR_LIPOPROTEIN"/>
    <property type="match status" value="1"/>
</dbReference>